<reference evidence="2 3" key="1">
    <citation type="submission" date="2020-04" db="EMBL/GenBank/DDBJ databases">
        <title>Description of novel Gluconacetobacter.</title>
        <authorList>
            <person name="Sombolestani A."/>
        </authorList>
    </citation>
    <scope>NUCLEOTIDE SEQUENCE [LARGE SCALE GENOMIC DNA]</scope>
    <source>
        <strain evidence="2 3">LMG 19747</strain>
    </source>
</reference>
<dbReference type="InterPro" id="IPR005302">
    <property type="entry name" value="MoCF_Sase_C"/>
</dbReference>
<dbReference type="GO" id="GO:0030151">
    <property type="term" value="F:molybdenum ion binding"/>
    <property type="evidence" value="ECO:0007669"/>
    <property type="project" value="InterPro"/>
</dbReference>
<accession>A0A7W4IE83</accession>
<dbReference type="PANTHER" id="PTHR36930:SF1">
    <property type="entry name" value="MOSC DOMAIN-CONTAINING PROTEIN"/>
    <property type="match status" value="1"/>
</dbReference>
<dbReference type="Pfam" id="PF03473">
    <property type="entry name" value="MOSC"/>
    <property type="match status" value="1"/>
</dbReference>
<evidence type="ECO:0000313" key="2">
    <source>
        <dbReference type="EMBL" id="MBB2161228.1"/>
    </source>
</evidence>
<dbReference type="RefSeq" id="WP_182998066.1">
    <property type="nucleotide sequence ID" value="NZ_JABEQJ010000018.1"/>
</dbReference>
<name>A0A7W4IE83_9PROT</name>
<dbReference type="InterPro" id="IPR011037">
    <property type="entry name" value="Pyrv_Knase-like_insert_dom_sf"/>
</dbReference>
<evidence type="ECO:0000259" key="1">
    <source>
        <dbReference type="PROSITE" id="PS51340"/>
    </source>
</evidence>
<dbReference type="PANTHER" id="PTHR36930">
    <property type="entry name" value="METAL-SULFUR CLUSTER BIOSYNTHESIS PROTEINS YUAD-RELATED"/>
    <property type="match status" value="1"/>
</dbReference>
<dbReference type="GO" id="GO:0030170">
    <property type="term" value="F:pyridoxal phosphate binding"/>
    <property type="evidence" value="ECO:0007669"/>
    <property type="project" value="InterPro"/>
</dbReference>
<dbReference type="GO" id="GO:0003824">
    <property type="term" value="F:catalytic activity"/>
    <property type="evidence" value="ECO:0007669"/>
    <property type="project" value="InterPro"/>
</dbReference>
<dbReference type="EMBL" id="JABEQJ010000018">
    <property type="protein sequence ID" value="MBB2161228.1"/>
    <property type="molecule type" value="Genomic_DNA"/>
</dbReference>
<evidence type="ECO:0000313" key="3">
    <source>
        <dbReference type="Proteomes" id="UP000589085"/>
    </source>
</evidence>
<sequence length="155" mass="17581">MTGRVCGIFTAEVAAQEMMDHQECRLLANVGIEGDRYARRIGRWSDRPKTEHQISFIELEVLHQIYDETGVVLTPRESRRNIITYGVRLNDLLGRTIRVGKSALVYVEKLNHPCKYLERLIDKQVMSSLLGRSGLNCQVVSGGIVRLGDRIETVL</sequence>
<comment type="caution">
    <text evidence="2">The sequence shown here is derived from an EMBL/GenBank/DDBJ whole genome shotgun (WGS) entry which is preliminary data.</text>
</comment>
<dbReference type="Gene3D" id="2.40.33.20">
    <property type="entry name" value="PK beta-barrel domain-like"/>
    <property type="match status" value="1"/>
</dbReference>
<dbReference type="SUPFAM" id="SSF50800">
    <property type="entry name" value="PK beta-barrel domain-like"/>
    <property type="match status" value="1"/>
</dbReference>
<dbReference type="AlphaFoldDB" id="A0A7W4IE83"/>
<organism evidence="2 3">
    <name type="scientific">Gluconacetobacter sacchari</name>
    <dbReference type="NCBI Taxonomy" id="92759"/>
    <lineage>
        <taxon>Bacteria</taxon>
        <taxon>Pseudomonadati</taxon>
        <taxon>Pseudomonadota</taxon>
        <taxon>Alphaproteobacteria</taxon>
        <taxon>Acetobacterales</taxon>
        <taxon>Acetobacteraceae</taxon>
        <taxon>Gluconacetobacter</taxon>
    </lineage>
</organism>
<gene>
    <name evidence="2" type="ORF">HLH48_13785</name>
</gene>
<feature type="domain" description="MOSC" evidence="1">
    <location>
        <begin position="16"/>
        <end position="154"/>
    </location>
</feature>
<protein>
    <submittedName>
        <fullName evidence="2">MOSC domain-containing protein</fullName>
    </submittedName>
</protein>
<proteinExistence type="predicted"/>
<dbReference type="Proteomes" id="UP000589085">
    <property type="component" value="Unassembled WGS sequence"/>
</dbReference>
<dbReference type="InterPro" id="IPR052716">
    <property type="entry name" value="MOSC_domain"/>
</dbReference>
<dbReference type="PROSITE" id="PS51340">
    <property type="entry name" value="MOSC"/>
    <property type="match status" value="1"/>
</dbReference>